<name>A0A9N9SN24_DIABA</name>
<proteinExistence type="predicted"/>
<sequence>MTNENSKTSIKVEKTILNSTASSSKNPVLQHDDHGCSSLINQTVATAIWNIPSTSTSPCDLYSNKHRRITVQNKIVILSDIKIQNIFGTEKKSADKICYFGLSDFCRDDNDIIKNSRKGFSERELLSALEEVWSYVDLDSDYDDDDIFVPPPSTSVCGKSDGVVIDSRIELLLSESNEDVPSTSVEVNSTIKRTSENYSQENQCVLVEQSPAVP</sequence>
<reference evidence="1" key="1">
    <citation type="submission" date="2022-01" db="EMBL/GenBank/DDBJ databases">
        <authorList>
            <person name="King R."/>
        </authorList>
    </citation>
    <scope>NUCLEOTIDE SEQUENCE</scope>
</reference>
<gene>
    <name evidence="1" type="ORF">DIABBA_LOCUS1342</name>
</gene>
<dbReference type="EMBL" id="OU898276">
    <property type="protein sequence ID" value="CAG9827340.1"/>
    <property type="molecule type" value="Genomic_DNA"/>
</dbReference>
<dbReference type="AlphaFoldDB" id="A0A9N9SN24"/>
<evidence type="ECO:0000313" key="2">
    <source>
        <dbReference type="Proteomes" id="UP001153709"/>
    </source>
</evidence>
<organism evidence="1 2">
    <name type="scientific">Diabrotica balteata</name>
    <name type="common">Banded cucumber beetle</name>
    <dbReference type="NCBI Taxonomy" id="107213"/>
    <lineage>
        <taxon>Eukaryota</taxon>
        <taxon>Metazoa</taxon>
        <taxon>Ecdysozoa</taxon>
        <taxon>Arthropoda</taxon>
        <taxon>Hexapoda</taxon>
        <taxon>Insecta</taxon>
        <taxon>Pterygota</taxon>
        <taxon>Neoptera</taxon>
        <taxon>Endopterygota</taxon>
        <taxon>Coleoptera</taxon>
        <taxon>Polyphaga</taxon>
        <taxon>Cucujiformia</taxon>
        <taxon>Chrysomeloidea</taxon>
        <taxon>Chrysomelidae</taxon>
        <taxon>Galerucinae</taxon>
        <taxon>Diabroticina</taxon>
        <taxon>Diabroticites</taxon>
        <taxon>Diabrotica</taxon>
    </lineage>
</organism>
<accession>A0A9N9SN24</accession>
<dbReference type="Proteomes" id="UP001153709">
    <property type="component" value="Chromosome 1"/>
</dbReference>
<protein>
    <submittedName>
        <fullName evidence="1">Uncharacterized protein</fullName>
    </submittedName>
</protein>
<evidence type="ECO:0000313" key="1">
    <source>
        <dbReference type="EMBL" id="CAG9827340.1"/>
    </source>
</evidence>
<keyword evidence="2" id="KW-1185">Reference proteome</keyword>